<dbReference type="GO" id="GO:0046872">
    <property type="term" value="F:metal ion binding"/>
    <property type="evidence" value="ECO:0007669"/>
    <property type="project" value="UniProtKB-KW"/>
</dbReference>
<dbReference type="GO" id="GO:0005525">
    <property type="term" value="F:GTP binding"/>
    <property type="evidence" value="ECO:0007669"/>
    <property type="project" value="UniProtKB-UniRule"/>
</dbReference>
<keyword evidence="2 8" id="KW-0808">Transferase</keyword>
<feature type="binding site" evidence="8">
    <location>
        <position position="69"/>
    </location>
    <ligand>
        <name>GTP</name>
        <dbReference type="ChEBI" id="CHEBI:37565"/>
    </ligand>
</feature>
<dbReference type="AlphaFoldDB" id="A0A1M6PBZ6"/>
<comment type="catalytic activity">
    <reaction evidence="8">
        <text>Mo-molybdopterin + GTP + H(+) = Mo-molybdopterin guanine dinucleotide + diphosphate</text>
        <dbReference type="Rhea" id="RHEA:34243"/>
        <dbReference type="ChEBI" id="CHEBI:15378"/>
        <dbReference type="ChEBI" id="CHEBI:33019"/>
        <dbReference type="ChEBI" id="CHEBI:37565"/>
        <dbReference type="ChEBI" id="CHEBI:71302"/>
        <dbReference type="ChEBI" id="CHEBI:71310"/>
        <dbReference type="EC" id="2.7.7.77"/>
    </reaction>
</comment>
<keyword evidence="5 8" id="KW-0460">Magnesium</keyword>
<dbReference type="InterPro" id="IPR029044">
    <property type="entry name" value="Nucleotide-diphossugar_trans"/>
</dbReference>
<dbReference type="EC" id="2.7.7.77" evidence="8"/>
<evidence type="ECO:0000256" key="6">
    <source>
        <dbReference type="ARBA" id="ARBA00023134"/>
    </source>
</evidence>
<organism evidence="10 11">
    <name type="scientific">Desulforamulus aeronauticus DSM 10349</name>
    <dbReference type="NCBI Taxonomy" id="1121421"/>
    <lineage>
        <taxon>Bacteria</taxon>
        <taxon>Bacillati</taxon>
        <taxon>Bacillota</taxon>
        <taxon>Clostridia</taxon>
        <taxon>Eubacteriales</taxon>
        <taxon>Peptococcaceae</taxon>
        <taxon>Desulforamulus</taxon>
    </lineage>
</organism>
<comment type="domain">
    <text evidence="8">The N-terminal domain determines nucleotide recognition and specific binding, while the C-terminal domain determines the specific binding to the target protein.</text>
</comment>
<feature type="binding site" evidence="8">
    <location>
        <position position="98"/>
    </location>
    <ligand>
        <name>GTP</name>
        <dbReference type="ChEBI" id="CHEBI:37565"/>
    </ligand>
</feature>
<evidence type="ECO:0000256" key="5">
    <source>
        <dbReference type="ARBA" id="ARBA00022842"/>
    </source>
</evidence>
<dbReference type="Pfam" id="PF12804">
    <property type="entry name" value="NTP_transf_3"/>
    <property type="match status" value="1"/>
</dbReference>
<comment type="function">
    <text evidence="8">Transfers a GMP moiety from GTP to Mo-molybdopterin (Mo-MPT) cofactor (Moco or molybdenum cofactor) to form Mo-molybdopterin guanine dinucleotide (Mo-MGD) cofactor.</text>
</comment>
<dbReference type="InterPro" id="IPR013482">
    <property type="entry name" value="Molybde_CF_guanTrfase"/>
</dbReference>
<comment type="cofactor">
    <cofactor evidence="8">
        <name>Mg(2+)</name>
        <dbReference type="ChEBI" id="CHEBI:18420"/>
    </cofactor>
</comment>
<dbReference type="Proteomes" id="UP000183997">
    <property type="component" value="Unassembled WGS sequence"/>
</dbReference>
<dbReference type="InterPro" id="IPR025877">
    <property type="entry name" value="MobA-like_NTP_Trfase"/>
</dbReference>
<dbReference type="EMBL" id="FRAR01000006">
    <property type="protein sequence ID" value="SHK05489.1"/>
    <property type="molecule type" value="Genomic_DNA"/>
</dbReference>
<protein>
    <recommendedName>
        <fullName evidence="8">Probable molybdenum cofactor guanylyltransferase</fullName>
        <shortName evidence="8">MoCo guanylyltransferase</shortName>
        <ecNumber evidence="8">2.7.7.77</ecNumber>
    </recommendedName>
    <alternativeName>
        <fullName evidence="8">GTP:molybdopterin guanylyltransferase</fullName>
    </alternativeName>
    <alternativeName>
        <fullName evidence="8">Mo-MPT guanylyltransferase</fullName>
    </alternativeName>
    <alternativeName>
        <fullName evidence="8">Molybdopterin guanylyltransferase</fullName>
    </alternativeName>
    <alternativeName>
        <fullName evidence="8">Molybdopterin-guanine dinucleotide synthase</fullName>
        <shortName evidence="8">MGD synthase</shortName>
    </alternativeName>
</protein>
<dbReference type="Gene3D" id="3.90.550.10">
    <property type="entry name" value="Spore Coat Polysaccharide Biosynthesis Protein SpsA, Chain A"/>
    <property type="match status" value="1"/>
</dbReference>
<keyword evidence="11" id="KW-1185">Reference proteome</keyword>
<comment type="similarity">
    <text evidence="8">Belongs to the MobA family.</text>
</comment>
<evidence type="ECO:0000259" key="9">
    <source>
        <dbReference type="Pfam" id="PF12804"/>
    </source>
</evidence>
<dbReference type="GO" id="GO:0006777">
    <property type="term" value="P:Mo-molybdopterin cofactor biosynthetic process"/>
    <property type="evidence" value="ECO:0007669"/>
    <property type="project" value="UniProtKB-KW"/>
</dbReference>
<sequence>MVKTKAFSAIILAGGNSSRMKTNKALLMLKGQTIIQTIINQLVSHFQEILIISNTPELYHPFNVPVYPDIFLKQGPLAGIHSGLKHMSTPCGFFVACDMPFFSPQLAQELLSGLEEYQAMVPKKNKYLQPLHAAYRKDCLPYVEKVLQKQERPKIISFYELININYLDFNQRADNEWDQIFFNVNTPEDYELAKHLRSEKDSATVVAKNGAVAR</sequence>
<evidence type="ECO:0000256" key="8">
    <source>
        <dbReference type="HAMAP-Rule" id="MF_00316"/>
    </source>
</evidence>
<dbReference type="PANTHER" id="PTHR19136:SF81">
    <property type="entry name" value="MOLYBDENUM COFACTOR GUANYLYLTRANSFERASE"/>
    <property type="match status" value="1"/>
</dbReference>
<keyword evidence="1 8" id="KW-0963">Cytoplasm</keyword>
<proteinExistence type="inferred from homology"/>
<comment type="subcellular location">
    <subcellularLocation>
        <location evidence="8">Cytoplasm</location>
    </subcellularLocation>
</comment>
<dbReference type="RefSeq" id="WP_072910698.1">
    <property type="nucleotide sequence ID" value="NZ_FRAR01000006.1"/>
</dbReference>
<keyword evidence="6 8" id="KW-0342">GTP-binding</keyword>
<keyword evidence="3 8" id="KW-0479">Metal-binding</keyword>
<keyword evidence="10" id="KW-0548">Nucleotidyltransferase</keyword>
<evidence type="ECO:0000256" key="3">
    <source>
        <dbReference type="ARBA" id="ARBA00022723"/>
    </source>
</evidence>
<gene>
    <name evidence="8" type="primary">mobA</name>
    <name evidence="10" type="ORF">SAMN02745123_00491</name>
</gene>
<feature type="binding site" evidence="8">
    <location>
        <position position="24"/>
    </location>
    <ligand>
        <name>GTP</name>
        <dbReference type="ChEBI" id="CHEBI:37565"/>
    </ligand>
</feature>
<dbReference type="GO" id="GO:0005737">
    <property type="term" value="C:cytoplasm"/>
    <property type="evidence" value="ECO:0007669"/>
    <property type="project" value="UniProtKB-SubCell"/>
</dbReference>
<evidence type="ECO:0000256" key="7">
    <source>
        <dbReference type="ARBA" id="ARBA00023150"/>
    </source>
</evidence>
<reference evidence="11" key="1">
    <citation type="submission" date="2016-11" db="EMBL/GenBank/DDBJ databases">
        <authorList>
            <person name="Varghese N."/>
            <person name="Submissions S."/>
        </authorList>
    </citation>
    <scope>NUCLEOTIDE SEQUENCE [LARGE SCALE GENOMIC DNA]</scope>
    <source>
        <strain evidence="11">DSM 10349</strain>
    </source>
</reference>
<keyword evidence="7 8" id="KW-0501">Molybdenum cofactor biosynthesis</keyword>
<evidence type="ECO:0000313" key="11">
    <source>
        <dbReference type="Proteomes" id="UP000183997"/>
    </source>
</evidence>
<feature type="domain" description="MobA-like NTP transferase" evidence="9">
    <location>
        <begin position="9"/>
        <end position="157"/>
    </location>
</feature>
<evidence type="ECO:0000256" key="4">
    <source>
        <dbReference type="ARBA" id="ARBA00022741"/>
    </source>
</evidence>
<feature type="binding site" evidence="8">
    <location>
        <begin position="12"/>
        <end position="14"/>
    </location>
    <ligand>
        <name>GTP</name>
        <dbReference type="ChEBI" id="CHEBI:37565"/>
    </ligand>
</feature>
<accession>A0A1M6PBZ6</accession>
<evidence type="ECO:0000256" key="1">
    <source>
        <dbReference type="ARBA" id="ARBA00022490"/>
    </source>
</evidence>
<feature type="binding site" evidence="8">
    <location>
        <position position="98"/>
    </location>
    <ligand>
        <name>Mg(2+)</name>
        <dbReference type="ChEBI" id="CHEBI:18420"/>
    </ligand>
</feature>
<dbReference type="GO" id="GO:0061603">
    <property type="term" value="F:molybdenum cofactor guanylyltransferase activity"/>
    <property type="evidence" value="ECO:0007669"/>
    <property type="project" value="UniProtKB-EC"/>
</dbReference>
<dbReference type="STRING" id="1121421.SAMN02745123_00491"/>
<dbReference type="SUPFAM" id="SSF53448">
    <property type="entry name" value="Nucleotide-diphospho-sugar transferases"/>
    <property type="match status" value="1"/>
</dbReference>
<evidence type="ECO:0000256" key="2">
    <source>
        <dbReference type="ARBA" id="ARBA00022679"/>
    </source>
</evidence>
<dbReference type="PANTHER" id="PTHR19136">
    <property type="entry name" value="MOLYBDENUM COFACTOR GUANYLYLTRANSFERASE"/>
    <property type="match status" value="1"/>
</dbReference>
<dbReference type="CDD" id="cd02503">
    <property type="entry name" value="MobA"/>
    <property type="match status" value="1"/>
</dbReference>
<dbReference type="OrthoDB" id="9788394at2"/>
<name>A0A1M6PBZ6_9FIRM</name>
<keyword evidence="4 8" id="KW-0547">Nucleotide-binding</keyword>
<dbReference type="HAMAP" id="MF_00316">
    <property type="entry name" value="MobA"/>
    <property type="match status" value="1"/>
</dbReference>
<comment type="caution">
    <text evidence="8">Lacks conserved residue(s) required for the propagation of feature annotation.</text>
</comment>
<evidence type="ECO:0000313" key="10">
    <source>
        <dbReference type="EMBL" id="SHK05489.1"/>
    </source>
</evidence>